<evidence type="ECO:0000313" key="4">
    <source>
        <dbReference type="Proteomes" id="UP000564378"/>
    </source>
</evidence>
<dbReference type="InterPro" id="IPR012338">
    <property type="entry name" value="Beta-lactam/transpept-like"/>
</dbReference>
<dbReference type="Proteomes" id="UP000564378">
    <property type="component" value="Unassembled WGS sequence"/>
</dbReference>
<proteinExistence type="predicted"/>
<dbReference type="PANTHER" id="PTHR43283">
    <property type="entry name" value="BETA-LACTAMASE-RELATED"/>
    <property type="match status" value="1"/>
</dbReference>
<sequence>MRNGFGVAGIAALALACSAFGFASPAMAQTMVYQIDAPARAPAAEAPAAEAPAAEATEIPADLNILFWTQDQRDYAFRRMEELAPARVVAHGDHVLTLGQGGPLDVSVEVEGESWDVDAYMADQRAASLIVVQNGEVRLERYALGADADTRWTSFSVAKSLTSTLVGAAIEDGYIDSLNAPVTQYIPELAGSGYDGVTIAQLLTMTSGVRWNEDYTDPNSDVALFNNVTPEPGIDPIVTYMRTLESEAEPGTRWQYNTGETNLIGVLVANATGRTLSEYLSEKIWRPFGMEHDAVWMLNAGGREIGGCCISATARDYARFGMFVLTGGNGVVPDGWFGLAGSRQADIGAPGRGYGYQWWTFDDGSFAAQGIFGQGIFIDHSRGLVIASNGDWTTATSQAMGARRIAFYRAVQATIDAEAE</sequence>
<dbReference type="SUPFAM" id="SSF56601">
    <property type="entry name" value="beta-lactamase/transpeptidase-like"/>
    <property type="match status" value="1"/>
</dbReference>
<dbReference type="AlphaFoldDB" id="A0A842I015"/>
<evidence type="ECO:0000256" key="1">
    <source>
        <dbReference type="SAM" id="SignalP"/>
    </source>
</evidence>
<dbReference type="PROSITE" id="PS51257">
    <property type="entry name" value="PROKAR_LIPOPROTEIN"/>
    <property type="match status" value="1"/>
</dbReference>
<evidence type="ECO:0000259" key="2">
    <source>
        <dbReference type="Pfam" id="PF00144"/>
    </source>
</evidence>
<organism evidence="3 4">
    <name type="scientific">Parasphingopyxis marina</name>
    <dbReference type="NCBI Taxonomy" id="2761622"/>
    <lineage>
        <taxon>Bacteria</taxon>
        <taxon>Pseudomonadati</taxon>
        <taxon>Pseudomonadota</taxon>
        <taxon>Alphaproteobacteria</taxon>
        <taxon>Sphingomonadales</taxon>
        <taxon>Sphingomonadaceae</taxon>
        <taxon>Parasphingopyxis</taxon>
    </lineage>
</organism>
<feature type="chain" id="PRO_5032728669" evidence="1">
    <location>
        <begin position="29"/>
        <end position="420"/>
    </location>
</feature>
<dbReference type="RefSeq" id="WP_185801287.1">
    <property type="nucleotide sequence ID" value="NZ_JACJVJ010000002.1"/>
</dbReference>
<name>A0A842I015_9SPHN</name>
<feature type="domain" description="Beta-lactamase-related" evidence="2">
    <location>
        <begin position="118"/>
        <end position="387"/>
    </location>
</feature>
<reference evidence="3 4" key="1">
    <citation type="submission" date="2020-08" db="EMBL/GenBank/DDBJ databases">
        <title>Draft genome sequence of Parasphingopyxis sp. GrpM-11.</title>
        <authorList>
            <person name="Oh J."/>
            <person name="Roh D.-H."/>
        </authorList>
    </citation>
    <scope>NUCLEOTIDE SEQUENCE [LARGE SCALE GENOMIC DNA]</scope>
    <source>
        <strain evidence="3 4">GrpM-11</strain>
    </source>
</reference>
<comment type="caution">
    <text evidence="3">The sequence shown here is derived from an EMBL/GenBank/DDBJ whole genome shotgun (WGS) entry which is preliminary data.</text>
</comment>
<keyword evidence="4" id="KW-1185">Reference proteome</keyword>
<dbReference type="InterPro" id="IPR001466">
    <property type="entry name" value="Beta-lactam-related"/>
</dbReference>
<feature type="signal peptide" evidence="1">
    <location>
        <begin position="1"/>
        <end position="28"/>
    </location>
</feature>
<dbReference type="EMBL" id="JACJVJ010000002">
    <property type="protein sequence ID" value="MBC2777991.1"/>
    <property type="molecule type" value="Genomic_DNA"/>
</dbReference>
<dbReference type="InterPro" id="IPR050789">
    <property type="entry name" value="Diverse_Enzym_Activities"/>
</dbReference>
<dbReference type="Gene3D" id="3.40.710.10">
    <property type="entry name" value="DD-peptidase/beta-lactamase superfamily"/>
    <property type="match status" value="1"/>
</dbReference>
<accession>A0A842I015</accession>
<gene>
    <name evidence="3" type="ORF">H6P80_10215</name>
</gene>
<dbReference type="PANTHER" id="PTHR43283:SF14">
    <property type="entry name" value="BLL8153 PROTEIN"/>
    <property type="match status" value="1"/>
</dbReference>
<protein>
    <submittedName>
        <fullName evidence="3">Beta-lactamase family protein</fullName>
    </submittedName>
</protein>
<evidence type="ECO:0000313" key="3">
    <source>
        <dbReference type="EMBL" id="MBC2777991.1"/>
    </source>
</evidence>
<keyword evidence="1" id="KW-0732">Signal</keyword>
<dbReference type="Pfam" id="PF00144">
    <property type="entry name" value="Beta-lactamase"/>
    <property type="match status" value="1"/>
</dbReference>